<dbReference type="GO" id="GO:0005761">
    <property type="term" value="C:mitochondrial ribosome"/>
    <property type="evidence" value="ECO:0007669"/>
    <property type="project" value="InterPro"/>
</dbReference>
<dbReference type="PANTHER" id="PTHR14520">
    <property type="entry name" value="MITOCHONDRIAL RIBOSOMAL PROTEIN 63"/>
    <property type="match status" value="1"/>
</dbReference>
<sequence length="106" mass="12722">MQLTLINLFKNTVPGHIFRGKRRLVREIKFRHIKKKLDDFQQQERNMSFLLNPYLTAEQSAGHAKALNKTAAKIKFWYDNPLKQPMKPHVKIEDRLNHLRVTEKWE</sequence>
<gene>
    <name evidence="1" type="ORF">CHIRRI_LOCUS6121</name>
</gene>
<proteinExistence type="predicted"/>
<accession>A0A9N9RQZ2</accession>
<dbReference type="InterPro" id="IPR016576">
    <property type="entry name" value="Ribosomal_mL63"/>
</dbReference>
<reference evidence="1" key="1">
    <citation type="submission" date="2022-01" db="EMBL/GenBank/DDBJ databases">
        <authorList>
            <person name="King R."/>
        </authorList>
    </citation>
    <scope>NUCLEOTIDE SEQUENCE</scope>
</reference>
<keyword evidence="2" id="KW-1185">Reference proteome</keyword>
<evidence type="ECO:0000313" key="1">
    <source>
        <dbReference type="EMBL" id="CAG9803220.1"/>
    </source>
</evidence>
<organism evidence="1 2">
    <name type="scientific">Chironomus riparius</name>
    <dbReference type="NCBI Taxonomy" id="315576"/>
    <lineage>
        <taxon>Eukaryota</taxon>
        <taxon>Metazoa</taxon>
        <taxon>Ecdysozoa</taxon>
        <taxon>Arthropoda</taxon>
        <taxon>Hexapoda</taxon>
        <taxon>Insecta</taxon>
        <taxon>Pterygota</taxon>
        <taxon>Neoptera</taxon>
        <taxon>Endopterygota</taxon>
        <taxon>Diptera</taxon>
        <taxon>Nematocera</taxon>
        <taxon>Chironomoidea</taxon>
        <taxon>Chironomidae</taxon>
        <taxon>Chironominae</taxon>
        <taxon>Chironomus</taxon>
    </lineage>
</organism>
<dbReference type="OrthoDB" id="6019958at2759"/>
<dbReference type="GO" id="GO:0032543">
    <property type="term" value="P:mitochondrial translation"/>
    <property type="evidence" value="ECO:0007669"/>
    <property type="project" value="TreeGrafter"/>
</dbReference>
<dbReference type="GO" id="GO:0003735">
    <property type="term" value="F:structural constituent of ribosome"/>
    <property type="evidence" value="ECO:0007669"/>
    <property type="project" value="TreeGrafter"/>
</dbReference>
<dbReference type="PANTHER" id="PTHR14520:SF4">
    <property type="entry name" value="LARGE RIBOSOMAL SUBUNIT PROTEIN ML63"/>
    <property type="match status" value="1"/>
</dbReference>
<dbReference type="Pfam" id="PF14978">
    <property type="entry name" value="MRP-63"/>
    <property type="match status" value="1"/>
</dbReference>
<dbReference type="EMBL" id="OU895878">
    <property type="protein sequence ID" value="CAG9803220.1"/>
    <property type="molecule type" value="Genomic_DNA"/>
</dbReference>
<dbReference type="AlphaFoldDB" id="A0A9N9RQZ2"/>
<protein>
    <submittedName>
        <fullName evidence="1">Uncharacterized protein</fullName>
    </submittedName>
</protein>
<name>A0A9N9RQZ2_9DIPT</name>
<dbReference type="Proteomes" id="UP001153620">
    <property type="component" value="Chromosome 2"/>
</dbReference>
<reference evidence="1" key="2">
    <citation type="submission" date="2022-10" db="EMBL/GenBank/DDBJ databases">
        <authorList>
            <consortium name="ENA_rothamsted_submissions"/>
            <consortium name="culmorum"/>
            <person name="King R."/>
        </authorList>
    </citation>
    <scope>NUCLEOTIDE SEQUENCE</scope>
</reference>
<evidence type="ECO:0000313" key="2">
    <source>
        <dbReference type="Proteomes" id="UP001153620"/>
    </source>
</evidence>